<comment type="catalytic activity">
    <reaction evidence="11 13">
        <text>L-aspartate + ATP = 4-phospho-L-aspartate + ADP</text>
        <dbReference type="Rhea" id="RHEA:23776"/>
        <dbReference type="ChEBI" id="CHEBI:29991"/>
        <dbReference type="ChEBI" id="CHEBI:30616"/>
        <dbReference type="ChEBI" id="CHEBI:57535"/>
        <dbReference type="ChEBI" id="CHEBI:456216"/>
        <dbReference type="EC" id="2.7.2.4"/>
    </reaction>
</comment>
<comment type="pathway">
    <text evidence="3 14">Amino-acid biosynthesis; L-threonine biosynthesis; L-threonine from L-aspartate: step 1/5.</text>
</comment>
<evidence type="ECO:0000313" key="16">
    <source>
        <dbReference type="EMBL" id="MDF2953691.1"/>
    </source>
</evidence>
<evidence type="ECO:0000256" key="1">
    <source>
        <dbReference type="ARBA" id="ARBA00004766"/>
    </source>
</evidence>
<feature type="binding site" evidence="12">
    <location>
        <position position="66"/>
    </location>
    <ligand>
        <name>substrate</name>
    </ligand>
</feature>
<dbReference type="Proteomes" id="UP001144110">
    <property type="component" value="Unassembled WGS sequence"/>
</dbReference>
<evidence type="ECO:0000256" key="7">
    <source>
        <dbReference type="ARBA" id="ARBA00022741"/>
    </source>
</evidence>
<dbReference type="NCBIfam" id="TIGR00657">
    <property type="entry name" value="asp_kinases"/>
    <property type="match status" value="1"/>
</dbReference>
<dbReference type="NCBIfam" id="TIGR00656">
    <property type="entry name" value="asp_kin_monofn"/>
    <property type="match status" value="1"/>
</dbReference>
<dbReference type="EMBL" id="JAPHEG010000004">
    <property type="protein sequence ID" value="MDF2953691.1"/>
    <property type="molecule type" value="Genomic_DNA"/>
</dbReference>
<evidence type="ECO:0000256" key="4">
    <source>
        <dbReference type="ARBA" id="ARBA00010122"/>
    </source>
</evidence>
<dbReference type="Pfam" id="PF01842">
    <property type="entry name" value="ACT"/>
    <property type="match status" value="1"/>
</dbReference>
<dbReference type="PROSITE" id="PS51671">
    <property type="entry name" value="ACT"/>
    <property type="match status" value="2"/>
</dbReference>
<dbReference type="SUPFAM" id="SSF53633">
    <property type="entry name" value="Carbamate kinase-like"/>
    <property type="match status" value="1"/>
</dbReference>
<comment type="similarity">
    <text evidence="4 13">Belongs to the aspartokinase family.</text>
</comment>
<feature type="binding site" evidence="12">
    <location>
        <begin position="228"/>
        <end position="229"/>
    </location>
    <ligand>
        <name>ATP</name>
        <dbReference type="ChEBI" id="CHEBI:30616"/>
    </ligand>
</feature>
<dbReference type="InterPro" id="IPR036393">
    <property type="entry name" value="AceGlu_kinase-like_sf"/>
</dbReference>
<evidence type="ECO:0000256" key="12">
    <source>
        <dbReference type="PIRSR" id="PIRSR000726-1"/>
    </source>
</evidence>
<evidence type="ECO:0000256" key="6">
    <source>
        <dbReference type="ARBA" id="ARBA00022679"/>
    </source>
</evidence>
<evidence type="ECO:0000256" key="5">
    <source>
        <dbReference type="ARBA" id="ARBA00022605"/>
    </source>
</evidence>
<dbReference type="Gene3D" id="3.30.2130.10">
    <property type="entry name" value="VC0802-like"/>
    <property type="match status" value="1"/>
</dbReference>
<evidence type="ECO:0000256" key="13">
    <source>
        <dbReference type="RuleBase" id="RU003448"/>
    </source>
</evidence>
<dbReference type="SUPFAM" id="SSF55021">
    <property type="entry name" value="ACT-like"/>
    <property type="match status" value="2"/>
</dbReference>
<gene>
    <name evidence="16" type="ORF">OD816_000936</name>
</gene>
<dbReference type="GO" id="GO:0009089">
    <property type="term" value="P:lysine biosynthetic process via diaminopimelate"/>
    <property type="evidence" value="ECO:0007669"/>
    <property type="project" value="InterPro"/>
</dbReference>
<protein>
    <recommendedName>
        <fullName evidence="13">Aspartokinase</fullName>
        <ecNumber evidence="13">2.7.2.4</ecNumber>
    </recommendedName>
</protein>
<dbReference type="InterPro" id="IPR018042">
    <property type="entry name" value="Aspartate_kinase_CS"/>
</dbReference>
<dbReference type="EC" id="2.7.2.4" evidence="13"/>
<dbReference type="InterPro" id="IPR045865">
    <property type="entry name" value="ACT-like_dom_sf"/>
</dbReference>
<dbReference type="InterPro" id="IPR041740">
    <property type="entry name" value="AKii-LysC-BS"/>
</dbReference>
<dbReference type="PROSITE" id="PS00324">
    <property type="entry name" value="ASPARTOKINASE"/>
    <property type="match status" value="1"/>
</dbReference>
<dbReference type="GO" id="GO:0004072">
    <property type="term" value="F:aspartate kinase activity"/>
    <property type="evidence" value="ECO:0007669"/>
    <property type="project" value="UniProtKB-EC"/>
</dbReference>
<evidence type="ECO:0000256" key="8">
    <source>
        <dbReference type="ARBA" id="ARBA00022777"/>
    </source>
</evidence>
<comment type="pathway">
    <text evidence="1 14">Amino-acid biosynthesis; L-lysine biosynthesis via DAP pathway; (S)-tetrahydrodipicolinate from L-aspartate: step 1/4.</text>
</comment>
<dbReference type="NCBIfam" id="NF005154">
    <property type="entry name" value="PRK06635.1-2"/>
    <property type="match status" value="1"/>
</dbReference>
<feature type="binding site" evidence="12">
    <location>
        <begin position="26"/>
        <end position="29"/>
    </location>
    <ligand>
        <name>ATP</name>
        <dbReference type="ChEBI" id="CHEBI:30616"/>
    </ligand>
</feature>
<reference evidence="16" key="1">
    <citation type="submission" date="2022-11" db="EMBL/GenBank/DDBJ databases">
        <title>Candidatus Alkanophaga archaea from heated hydrothermal vent sediment oxidize petroleum alkanes.</title>
        <authorList>
            <person name="Zehnle H."/>
            <person name="Laso-Perez R."/>
            <person name="Lipp J."/>
            <person name="Teske A."/>
            <person name="Wegener G."/>
        </authorList>
    </citation>
    <scope>NUCLEOTIDE SEQUENCE</scope>
    <source>
        <strain evidence="16">MCA70</strain>
    </source>
</reference>
<proteinExistence type="inferred from homology"/>
<dbReference type="Gene3D" id="3.40.1160.10">
    <property type="entry name" value="Acetylglutamate kinase-like"/>
    <property type="match status" value="1"/>
</dbReference>
<feature type="binding site" evidence="12">
    <location>
        <begin position="192"/>
        <end position="193"/>
    </location>
    <ligand>
        <name>ATP</name>
        <dbReference type="ChEBI" id="CHEBI:30616"/>
    </ligand>
</feature>
<feature type="binding site" evidence="12">
    <location>
        <position position="203"/>
    </location>
    <ligand>
        <name>ATP</name>
        <dbReference type="ChEBI" id="CHEBI:30616"/>
    </ligand>
</feature>
<evidence type="ECO:0000256" key="10">
    <source>
        <dbReference type="ARBA" id="ARBA00023154"/>
    </source>
</evidence>
<dbReference type="GO" id="GO:0009090">
    <property type="term" value="P:homoserine biosynthetic process"/>
    <property type="evidence" value="ECO:0007669"/>
    <property type="project" value="TreeGrafter"/>
</dbReference>
<dbReference type="AlphaFoldDB" id="A0AAE3P658"/>
<comment type="pathway">
    <text evidence="2 14">Amino-acid biosynthesis; L-methionine biosynthesis via de novo pathway; L-homoserine from L-aspartate: step 1/3.</text>
</comment>
<name>A0AAE3P658_9BACT</name>
<dbReference type="Pfam" id="PF22468">
    <property type="entry name" value="ACT_9"/>
    <property type="match status" value="1"/>
</dbReference>
<evidence type="ECO:0000256" key="11">
    <source>
        <dbReference type="ARBA" id="ARBA00047872"/>
    </source>
</evidence>
<feature type="domain" description="ACT" evidence="15">
    <location>
        <begin position="283"/>
        <end position="357"/>
    </location>
</feature>
<evidence type="ECO:0000256" key="3">
    <source>
        <dbReference type="ARBA" id="ARBA00005139"/>
    </source>
</evidence>
<keyword evidence="6 13" id="KW-0808">Transferase</keyword>
<keyword evidence="10" id="KW-0457">Lysine biosynthesis</keyword>
<dbReference type="CDD" id="cd04913">
    <property type="entry name" value="ACT_AKii-LysC-BS-like_1"/>
    <property type="match status" value="1"/>
</dbReference>
<dbReference type="GO" id="GO:0005524">
    <property type="term" value="F:ATP binding"/>
    <property type="evidence" value="ECO:0007669"/>
    <property type="project" value="UniProtKB-KW"/>
</dbReference>
<dbReference type="FunFam" id="3.40.1160.10:FF:000002">
    <property type="entry name" value="Aspartokinase"/>
    <property type="match status" value="1"/>
</dbReference>
<evidence type="ECO:0000259" key="15">
    <source>
        <dbReference type="PROSITE" id="PS51671"/>
    </source>
</evidence>
<dbReference type="InterPro" id="IPR054352">
    <property type="entry name" value="ACT_Aspartokinase"/>
</dbReference>
<dbReference type="PANTHER" id="PTHR21499">
    <property type="entry name" value="ASPARTATE KINASE"/>
    <property type="match status" value="1"/>
</dbReference>
<dbReference type="NCBIfam" id="NF005155">
    <property type="entry name" value="PRK06635.1-4"/>
    <property type="match status" value="1"/>
</dbReference>
<comment type="caution">
    <text evidence="16">The sequence shown here is derived from an EMBL/GenBank/DDBJ whole genome shotgun (WGS) entry which is preliminary data.</text>
</comment>
<dbReference type="CDD" id="cd04261">
    <property type="entry name" value="AAK_AKii-LysC-BS"/>
    <property type="match status" value="1"/>
</dbReference>
<accession>A0AAE3P658</accession>
<keyword evidence="8 13" id="KW-0418">Kinase</keyword>
<evidence type="ECO:0000256" key="2">
    <source>
        <dbReference type="ARBA" id="ARBA00004986"/>
    </source>
</evidence>
<dbReference type="InterPro" id="IPR001048">
    <property type="entry name" value="Asp/Glu/Uridylate_kinase"/>
</dbReference>
<feature type="domain" description="ACT" evidence="15">
    <location>
        <begin position="363"/>
        <end position="431"/>
    </location>
</feature>
<sequence>MNGGLKGLEKILYGVKRDKAMLIVQKYGGTSVANLERIKAVAERIVNYKKEGHDLVVVVSAMAGETDRLINLAKQITENPPLREFDLLVSTGEQVSSALLSITLQSKGHPSIALLGYQVPIYTTDLFTKARIKEIKTEKIKESLSKGKIVIIAGFQGVTENGDITTLGRGGSDTTAVALAAALKADLCEIYTDVEGVFTADPRIVTNARKLKKISYEEMLEMASSGAKVLEMRSVELAMIYKVPLVVRSSFTNSEGTLITEEDEEMEKVLVSGITYNRNEARISIYGVPDKPGVAAKIFGPIGDKGIVVDMIIQTARPDGKADITFTVPKTDYKEALKLIEEIRKQLEAERIEGDPNIAKVSIVGAGMRTHPGVATKMFETLSKHNINIMMISTSEIKVSCVIDEKYTELAVRALHEAFKLENENSIKEEI</sequence>
<keyword evidence="5 14" id="KW-0028">Amino-acid biosynthesis</keyword>
<evidence type="ECO:0000313" key="17">
    <source>
        <dbReference type="Proteomes" id="UP001144110"/>
    </source>
</evidence>
<dbReference type="CDD" id="cd04923">
    <property type="entry name" value="ACT_AK-LysC-DapG-like_2"/>
    <property type="match status" value="1"/>
</dbReference>
<keyword evidence="9 12" id="KW-0067">ATP-binding</keyword>
<dbReference type="InterPro" id="IPR001341">
    <property type="entry name" value="Asp_kinase"/>
</dbReference>
<evidence type="ECO:0000256" key="14">
    <source>
        <dbReference type="RuleBase" id="RU004249"/>
    </source>
</evidence>
<organism evidence="16 17">
    <name type="scientific">Candidatus Thermodesulfobacterium syntrophicum</name>
    <dbReference type="NCBI Taxonomy" id="3060442"/>
    <lineage>
        <taxon>Bacteria</taxon>
        <taxon>Pseudomonadati</taxon>
        <taxon>Thermodesulfobacteriota</taxon>
        <taxon>Thermodesulfobacteria</taxon>
        <taxon>Thermodesulfobacteriales</taxon>
        <taxon>Thermodesulfobacteriaceae</taxon>
        <taxon>Thermodesulfobacterium</taxon>
    </lineage>
</organism>
<dbReference type="GO" id="GO:0005829">
    <property type="term" value="C:cytosol"/>
    <property type="evidence" value="ECO:0007669"/>
    <property type="project" value="TreeGrafter"/>
</dbReference>
<dbReference type="PIRSF" id="PIRSF000726">
    <property type="entry name" value="Asp_kin"/>
    <property type="match status" value="1"/>
</dbReference>
<feature type="binding site" evidence="12">
    <location>
        <position position="93"/>
    </location>
    <ligand>
        <name>substrate</name>
    </ligand>
</feature>
<evidence type="ECO:0000256" key="9">
    <source>
        <dbReference type="ARBA" id="ARBA00022840"/>
    </source>
</evidence>
<keyword evidence="7 12" id="KW-0547">Nucleotide-binding</keyword>
<dbReference type="InterPro" id="IPR005260">
    <property type="entry name" value="Asp_kin_monofn"/>
</dbReference>
<dbReference type="PANTHER" id="PTHR21499:SF3">
    <property type="entry name" value="ASPARTOKINASE"/>
    <property type="match status" value="1"/>
</dbReference>
<dbReference type="FunFam" id="3.30.2130.10:FF:000002">
    <property type="entry name" value="Aspartokinase"/>
    <property type="match status" value="1"/>
</dbReference>
<dbReference type="InterPro" id="IPR002912">
    <property type="entry name" value="ACT_dom"/>
</dbReference>
<dbReference type="Pfam" id="PF00696">
    <property type="entry name" value="AA_kinase"/>
    <property type="match status" value="1"/>
</dbReference>